<gene>
    <name evidence="6" type="ORF">OXH55_11850</name>
</gene>
<proteinExistence type="inferred from homology"/>
<evidence type="ECO:0000256" key="2">
    <source>
        <dbReference type="ARBA" id="ARBA00022576"/>
    </source>
</evidence>
<evidence type="ECO:0000256" key="1">
    <source>
        <dbReference type="ARBA" id="ARBA00001933"/>
    </source>
</evidence>
<dbReference type="Pfam" id="PF00202">
    <property type="entry name" value="Aminotran_3"/>
    <property type="match status" value="1"/>
</dbReference>
<organism evidence="6 7">
    <name type="scientific">Clostridium ganghwense</name>
    <dbReference type="NCBI Taxonomy" id="312089"/>
    <lineage>
        <taxon>Bacteria</taxon>
        <taxon>Bacillati</taxon>
        <taxon>Bacillota</taxon>
        <taxon>Clostridia</taxon>
        <taxon>Eubacteriales</taxon>
        <taxon>Clostridiaceae</taxon>
        <taxon>Clostridium</taxon>
    </lineage>
</organism>
<dbReference type="InterPro" id="IPR005814">
    <property type="entry name" value="Aminotrans_3"/>
</dbReference>
<dbReference type="InterPro" id="IPR049704">
    <property type="entry name" value="Aminotrans_3_PPA_site"/>
</dbReference>
<dbReference type="EMBL" id="JAPQES010000004">
    <property type="protein sequence ID" value="MCY6371332.1"/>
    <property type="molecule type" value="Genomic_DNA"/>
</dbReference>
<evidence type="ECO:0000256" key="4">
    <source>
        <dbReference type="ARBA" id="ARBA00022898"/>
    </source>
</evidence>
<dbReference type="CDD" id="cd00610">
    <property type="entry name" value="OAT_like"/>
    <property type="match status" value="1"/>
</dbReference>
<dbReference type="InterPro" id="IPR015424">
    <property type="entry name" value="PyrdxlP-dep_Trfase"/>
</dbReference>
<keyword evidence="3" id="KW-0808">Transferase</keyword>
<evidence type="ECO:0000313" key="6">
    <source>
        <dbReference type="EMBL" id="MCY6371332.1"/>
    </source>
</evidence>
<protein>
    <submittedName>
        <fullName evidence="6">Aminotransferase class III-fold pyridoxal phosphate-dependent enzyme</fullName>
    </submittedName>
</protein>
<dbReference type="Gene3D" id="3.40.640.10">
    <property type="entry name" value="Type I PLP-dependent aspartate aminotransferase-like (Major domain)"/>
    <property type="match status" value="1"/>
</dbReference>
<accession>A0ABT4CQK5</accession>
<dbReference type="SUPFAM" id="SSF53383">
    <property type="entry name" value="PLP-dependent transferases"/>
    <property type="match status" value="1"/>
</dbReference>
<evidence type="ECO:0000256" key="3">
    <source>
        <dbReference type="ARBA" id="ARBA00022679"/>
    </source>
</evidence>
<keyword evidence="4 5" id="KW-0663">Pyridoxal phosphate</keyword>
<keyword evidence="7" id="KW-1185">Reference proteome</keyword>
<dbReference type="Proteomes" id="UP001079657">
    <property type="component" value="Unassembled WGS sequence"/>
</dbReference>
<evidence type="ECO:0000313" key="7">
    <source>
        <dbReference type="Proteomes" id="UP001079657"/>
    </source>
</evidence>
<dbReference type="PROSITE" id="PS00600">
    <property type="entry name" value="AA_TRANSFER_CLASS_3"/>
    <property type="match status" value="1"/>
</dbReference>
<evidence type="ECO:0000256" key="5">
    <source>
        <dbReference type="RuleBase" id="RU003560"/>
    </source>
</evidence>
<dbReference type="PANTHER" id="PTHR11986">
    <property type="entry name" value="AMINOTRANSFERASE CLASS III"/>
    <property type="match status" value="1"/>
</dbReference>
<comment type="similarity">
    <text evidence="5">Belongs to the class-III pyridoxal-phosphate-dependent aminotransferase family.</text>
</comment>
<name>A0ABT4CQK5_9CLOT</name>
<dbReference type="PIRSF" id="PIRSF000521">
    <property type="entry name" value="Transaminase_4ab_Lys_Orn"/>
    <property type="match status" value="1"/>
</dbReference>
<sequence>MNFINIEDIDNLDKKTIDKMYKKHYSPGLYKLFKYIGIDKEFVRASGIHVYDKDGNEYIDFLGGFGALNLGHNNFDVMQAIQKTNCRPNMLQTSKNTYSSVLANNISYLTKGELSYCFFTNSGTEAVEEALKLSLFYKDGGNIVYFSKAYHGKTMGALSALGNKMKSYYKPLLYNFIEVPYGNVEKFKEELNTYRISAVIVEPVQGEGGIVVPDKSFLMELREICDKQDIVLIFDEVQTGLGRCGSMFCYEKFGVIPDIMCLAKSLSGGIIPIGCMAVEEILWKDTYRKLKNAKLLSSTFGGNTLACAAAIKTLSLIRENKLDERAEELGNYTLQQLKSLQKKHKIIKDVRGMGLMIGVEISNMNGIIPVKVKEVVMSNIISKLMNEYRIIAGYTINNPAVLRIEPPLIIDKRQIDYLIYALDRIFEEETGLLKLSVDSVKNIAKNII</sequence>
<dbReference type="Gene3D" id="3.90.1150.10">
    <property type="entry name" value="Aspartate Aminotransferase, domain 1"/>
    <property type="match status" value="1"/>
</dbReference>
<dbReference type="GO" id="GO:0008483">
    <property type="term" value="F:transaminase activity"/>
    <property type="evidence" value="ECO:0007669"/>
    <property type="project" value="UniProtKB-KW"/>
</dbReference>
<keyword evidence="2 6" id="KW-0032">Aminotransferase</keyword>
<dbReference type="InterPro" id="IPR015421">
    <property type="entry name" value="PyrdxlP-dep_Trfase_major"/>
</dbReference>
<dbReference type="InterPro" id="IPR050103">
    <property type="entry name" value="Class-III_PLP-dep_AT"/>
</dbReference>
<dbReference type="InterPro" id="IPR015422">
    <property type="entry name" value="PyrdxlP-dep_Trfase_small"/>
</dbReference>
<dbReference type="PANTHER" id="PTHR11986:SF79">
    <property type="entry name" value="ACETYLORNITHINE AMINOTRANSFERASE, MITOCHONDRIAL"/>
    <property type="match status" value="1"/>
</dbReference>
<comment type="caution">
    <text evidence="6">The sequence shown here is derived from an EMBL/GenBank/DDBJ whole genome shotgun (WGS) entry which is preliminary data.</text>
</comment>
<dbReference type="RefSeq" id="WP_268050199.1">
    <property type="nucleotide sequence ID" value="NZ_JAPQES010000004.1"/>
</dbReference>
<comment type="cofactor">
    <cofactor evidence="1">
        <name>pyridoxal 5'-phosphate</name>
        <dbReference type="ChEBI" id="CHEBI:597326"/>
    </cofactor>
</comment>
<reference evidence="6" key="1">
    <citation type="submission" date="2022-12" db="EMBL/GenBank/DDBJ databases">
        <authorList>
            <person name="Wang J."/>
        </authorList>
    </citation>
    <scope>NUCLEOTIDE SEQUENCE</scope>
    <source>
        <strain evidence="6">HY-42-06</strain>
    </source>
</reference>